<keyword evidence="2" id="KW-1185">Reference proteome</keyword>
<proteinExistence type="predicted"/>
<reference evidence="1 2" key="1">
    <citation type="submission" date="2023-03" db="EMBL/GenBank/DDBJ databases">
        <title>WGS of Gossypium arboreum.</title>
        <authorList>
            <person name="Yu D."/>
        </authorList>
    </citation>
    <scope>NUCLEOTIDE SEQUENCE [LARGE SCALE GENOMIC DNA]</scope>
    <source>
        <tissue evidence="1">Leaf</tissue>
    </source>
</reference>
<organism evidence="1 2">
    <name type="scientific">Gossypium arboreum</name>
    <name type="common">Tree cotton</name>
    <name type="synonym">Gossypium nanking</name>
    <dbReference type="NCBI Taxonomy" id="29729"/>
    <lineage>
        <taxon>Eukaryota</taxon>
        <taxon>Viridiplantae</taxon>
        <taxon>Streptophyta</taxon>
        <taxon>Embryophyta</taxon>
        <taxon>Tracheophyta</taxon>
        <taxon>Spermatophyta</taxon>
        <taxon>Magnoliopsida</taxon>
        <taxon>eudicotyledons</taxon>
        <taxon>Gunneridae</taxon>
        <taxon>Pentapetalae</taxon>
        <taxon>rosids</taxon>
        <taxon>malvids</taxon>
        <taxon>Malvales</taxon>
        <taxon>Malvaceae</taxon>
        <taxon>Malvoideae</taxon>
        <taxon>Gossypium</taxon>
    </lineage>
</organism>
<accession>A0ABR0PN07</accession>
<dbReference type="EMBL" id="JARKNE010000006">
    <property type="protein sequence ID" value="KAK5825818.1"/>
    <property type="molecule type" value="Genomic_DNA"/>
</dbReference>
<comment type="caution">
    <text evidence="1">The sequence shown here is derived from an EMBL/GenBank/DDBJ whole genome shotgun (WGS) entry which is preliminary data.</text>
</comment>
<gene>
    <name evidence="1" type="ORF">PVK06_020686</name>
</gene>
<evidence type="ECO:0000313" key="2">
    <source>
        <dbReference type="Proteomes" id="UP001358586"/>
    </source>
</evidence>
<dbReference type="Proteomes" id="UP001358586">
    <property type="component" value="Chromosome 6"/>
</dbReference>
<evidence type="ECO:0000313" key="1">
    <source>
        <dbReference type="EMBL" id="KAK5825818.1"/>
    </source>
</evidence>
<sequence length="60" mass="6998">MAWLRNNFTKLAEDSTEERRVRHTRAYILQIIVGSRTQLRIQSVGDIVPRDVSGDETRKN</sequence>
<protein>
    <submittedName>
        <fullName evidence="1">Uncharacterized protein</fullName>
    </submittedName>
</protein>
<name>A0ABR0PN07_GOSAR</name>